<dbReference type="InterPro" id="IPR038765">
    <property type="entry name" value="Papain-like_cys_pep_sf"/>
</dbReference>
<protein>
    <recommendedName>
        <fullName evidence="3">Transglutaminase-like domain-containing protein</fullName>
    </recommendedName>
</protein>
<comment type="caution">
    <text evidence="1">The sequence shown here is derived from an EMBL/GenBank/DDBJ whole genome shotgun (WGS) entry which is preliminary data.</text>
</comment>
<gene>
    <name evidence="1" type="ORF">ACFSVL_08525</name>
</gene>
<dbReference type="RefSeq" id="WP_378302153.1">
    <property type="nucleotide sequence ID" value="NZ_JBHUKS010000005.1"/>
</dbReference>
<keyword evidence="2" id="KW-1185">Reference proteome</keyword>
<accession>A0ABW5H2E7</accession>
<evidence type="ECO:0008006" key="3">
    <source>
        <dbReference type="Google" id="ProtNLM"/>
    </source>
</evidence>
<reference evidence="2" key="1">
    <citation type="journal article" date="2019" name="Int. J. Syst. Evol. Microbiol.">
        <title>The Global Catalogue of Microorganisms (GCM) 10K type strain sequencing project: providing services to taxonomists for standard genome sequencing and annotation.</title>
        <authorList>
            <consortium name="The Broad Institute Genomics Platform"/>
            <consortium name="The Broad Institute Genome Sequencing Center for Infectious Disease"/>
            <person name="Wu L."/>
            <person name="Ma J."/>
        </authorList>
    </citation>
    <scope>NUCLEOTIDE SEQUENCE [LARGE SCALE GENOMIC DNA]</scope>
    <source>
        <strain evidence="2">CGMCC 4.7641</strain>
    </source>
</reference>
<sequence>MVELCAAGRGKPDDVRAWLASLAELIPVPDRFARYTMSRDATLNFLKIGEHTLDTLAGDGLRFRDSDGDRFFEQHDVWTLGFHSGTNRSVSELASKSVVRFCRGAAGEWVRPMSWRVRTFAACPEREKCDGTWTHAPIRPDLVHGRVLETTVGPGARAPEPSGQVGGKPATVVLDCVTESRGEKLPLRSPLARRLYRETLGELRSGEIRFQALPGALAAQPDLARSHRITNCMSTATYLAKTLTEGGLTARSRNGYLAGVGAMPHGWTEIYEDGVWKILDPTVAFVARRWHLKDAQADQFDEFCAGSPYNRLIPFDCEAGAALVSHTHDAVAFPEVPTEVDARAASAR</sequence>
<dbReference type="EMBL" id="JBHUKS010000005">
    <property type="protein sequence ID" value="MFD2467433.1"/>
    <property type="molecule type" value="Genomic_DNA"/>
</dbReference>
<organism evidence="1 2">
    <name type="scientific">Amycolatopsis silviterrae</name>
    <dbReference type="NCBI Taxonomy" id="1656914"/>
    <lineage>
        <taxon>Bacteria</taxon>
        <taxon>Bacillati</taxon>
        <taxon>Actinomycetota</taxon>
        <taxon>Actinomycetes</taxon>
        <taxon>Pseudonocardiales</taxon>
        <taxon>Pseudonocardiaceae</taxon>
        <taxon>Amycolatopsis</taxon>
    </lineage>
</organism>
<evidence type="ECO:0000313" key="1">
    <source>
        <dbReference type="EMBL" id="MFD2467433.1"/>
    </source>
</evidence>
<dbReference type="Proteomes" id="UP001597483">
    <property type="component" value="Unassembled WGS sequence"/>
</dbReference>
<proteinExistence type="predicted"/>
<name>A0ABW5H2E7_9PSEU</name>
<dbReference type="SUPFAM" id="SSF54001">
    <property type="entry name" value="Cysteine proteinases"/>
    <property type="match status" value="1"/>
</dbReference>
<evidence type="ECO:0000313" key="2">
    <source>
        <dbReference type="Proteomes" id="UP001597483"/>
    </source>
</evidence>